<evidence type="ECO:0000313" key="10">
    <source>
        <dbReference type="Proteomes" id="UP000007148"/>
    </source>
</evidence>
<evidence type="ECO:0000256" key="1">
    <source>
        <dbReference type="ARBA" id="ARBA00004141"/>
    </source>
</evidence>
<evidence type="ECO:0000256" key="5">
    <source>
        <dbReference type="PROSITE-ProRule" id="PRU00282"/>
    </source>
</evidence>
<dbReference type="PROSITE" id="PS50920">
    <property type="entry name" value="SOLCAR"/>
    <property type="match status" value="1"/>
</dbReference>
<dbReference type="SUPFAM" id="SSF103506">
    <property type="entry name" value="Mitochondrial carrier"/>
    <property type="match status" value="1"/>
</dbReference>
<accession>G4TBI2</accession>
<dbReference type="Pfam" id="PF00153">
    <property type="entry name" value="Mito_carr"/>
    <property type="match status" value="1"/>
</dbReference>
<dbReference type="Gene3D" id="1.50.40.10">
    <property type="entry name" value="Mitochondrial carrier domain"/>
    <property type="match status" value="1"/>
</dbReference>
<dbReference type="OMA" id="QAFIGFC"/>
<feature type="transmembrane region" description="Helical" evidence="8">
    <location>
        <begin position="87"/>
        <end position="108"/>
    </location>
</feature>
<dbReference type="HOGENOM" id="CLU_043560_0_0_1"/>
<comment type="caution">
    <text evidence="9">The sequence shown here is derived from an EMBL/GenBank/DDBJ whole genome shotgun (WGS) entry which is preliminary data.</text>
</comment>
<keyword evidence="3 8" id="KW-1133">Transmembrane helix</keyword>
<proteinExistence type="inferred from homology"/>
<gene>
    <name evidence="9" type="ORF">PIIN_02538</name>
</gene>
<organism evidence="9 10">
    <name type="scientific">Serendipita indica (strain DSM 11827)</name>
    <name type="common">Root endophyte fungus</name>
    <name type="synonym">Piriformospora indica</name>
    <dbReference type="NCBI Taxonomy" id="1109443"/>
    <lineage>
        <taxon>Eukaryota</taxon>
        <taxon>Fungi</taxon>
        <taxon>Dikarya</taxon>
        <taxon>Basidiomycota</taxon>
        <taxon>Agaricomycotina</taxon>
        <taxon>Agaricomycetes</taxon>
        <taxon>Sebacinales</taxon>
        <taxon>Serendipitaceae</taxon>
        <taxon>Serendipita</taxon>
    </lineage>
</organism>
<reference evidence="9 10" key="1">
    <citation type="journal article" date="2011" name="PLoS Pathog.">
        <title>Endophytic Life Strategies Decoded by Genome and Transcriptome Analyses of the Mutualistic Root Symbiont Piriformospora indica.</title>
        <authorList>
            <person name="Zuccaro A."/>
            <person name="Lahrmann U."/>
            <person name="Guldener U."/>
            <person name="Langen G."/>
            <person name="Pfiffi S."/>
            <person name="Biedenkopf D."/>
            <person name="Wong P."/>
            <person name="Samans B."/>
            <person name="Grimm C."/>
            <person name="Basiewicz M."/>
            <person name="Murat C."/>
            <person name="Martin F."/>
            <person name="Kogel K.H."/>
        </authorList>
    </citation>
    <scope>NUCLEOTIDE SEQUENCE [LARGE SCALE GENOMIC DNA]</scope>
    <source>
        <strain evidence="9 10">DSM 11827</strain>
    </source>
</reference>
<comment type="similarity">
    <text evidence="6">Belongs to the mitochondrial carrier (TC 2.A.29) family.</text>
</comment>
<evidence type="ECO:0000256" key="2">
    <source>
        <dbReference type="ARBA" id="ARBA00022692"/>
    </source>
</evidence>
<dbReference type="Proteomes" id="UP000007148">
    <property type="component" value="Unassembled WGS sequence"/>
</dbReference>
<keyword evidence="4 5" id="KW-0472">Membrane</keyword>
<sequence length="355" mass="39667">MSSERSPLLGEQQNHDEVASIERGQLPDAERDEDTDQPTSWTKQDKIKFSLFTIFIVISFTVTFVAVRKSSNASFDWRNALKQALGGGITGATELAAMLLQVLTLMPLRTIMNVQYRYGHGLRQVTTSLYREGGFARYYSGLGAALFQAPIARFGDAASNVGAFALLDSNPTTRNLPSLAKTFFAAIIAGSFRMVLTPIDTLKTTLQTQGRQGVPILRNRIRKHGIGTLWYGALANLAATIIGYFPWWGTYNYLRDHLPEYDDFKRQLLRQALIGFVSSVVSDTISNFMRVLKTYRQVNATKISYRAAARAVVRADGWSGLFGRGLKTRILANGLQGLMFAVLWKLLLDLWNRHI</sequence>
<feature type="region of interest" description="Disordered" evidence="7">
    <location>
        <begin position="1"/>
        <end position="40"/>
    </location>
</feature>
<feature type="transmembrane region" description="Helical" evidence="8">
    <location>
        <begin position="228"/>
        <end position="248"/>
    </location>
</feature>
<name>G4TBI2_SERID</name>
<dbReference type="AlphaFoldDB" id="G4TBI2"/>
<feature type="transmembrane region" description="Helical" evidence="8">
    <location>
        <begin position="268"/>
        <end position="289"/>
    </location>
</feature>
<keyword evidence="6" id="KW-0813">Transport</keyword>
<dbReference type="PANTHER" id="PTHR47567:SF1">
    <property type="entry name" value="NAD-DEPENDENT EPIMERASE_DEHYDRATASE DOMAIN-CONTAINING PROTEIN"/>
    <property type="match status" value="1"/>
</dbReference>
<keyword evidence="2 5" id="KW-0812">Transmembrane</keyword>
<dbReference type="EMBL" id="CAFZ01000037">
    <property type="protein sequence ID" value="CCA68673.1"/>
    <property type="molecule type" value="Genomic_DNA"/>
</dbReference>
<evidence type="ECO:0000313" key="9">
    <source>
        <dbReference type="EMBL" id="CCA68673.1"/>
    </source>
</evidence>
<evidence type="ECO:0008006" key="11">
    <source>
        <dbReference type="Google" id="ProtNLM"/>
    </source>
</evidence>
<dbReference type="GO" id="GO:0016020">
    <property type="term" value="C:membrane"/>
    <property type="evidence" value="ECO:0007669"/>
    <property type="project" value="UniProtKB-SubCell"/>
</dbReference>
<evidence type="ECO:0000256" key="3">
    <source>
        <dbReference type="ARBA" id="ARBA00022989"/>
    </source>
</evidence>
<dbReference type="PANTHER" id="PTHR47567">
    <property type="entry name" value="MITOCHONDRIAL SUBSTRATE/SOLUTE CARRIER"/>
    <property type="match status" value="1"/>
</dbReference>
<keyword evidence="10" id="KW-1185">Reference proteome</keyword>
<comment type="subcellular location">
    <subcellularLocation>
        <location evidence="1">Membrane</location>
        <topology evidence="1">Multi-pass membrane protein</topology>
    </subcellularLocation>
</comment>
<dbReference type="InterPro" id="IPR018108">
    <property type="entry name" value="MCP_transmembrane"/>
</dbReference>
<evidence type="ECO:0000256" key="4">
    <source>
        <dbReference type="ARBA" id="ARBA00023136"/>
    </source>
</evidence>
<dbReference type="InterPro" id="IPR023395">
    <property type="entry name" value="MCP_dom_sf"/>
</dbReference>
<dbReference type="eggNOG" id="ENOG502QU7F">
    <property type="taxonomic scope" value="Eukaryota"/>
</dbReference>
<evidence type="ECO:0000256" key="7">
    <source>
        <dbReference type="SAM" id="MobiDB-lite"/>
    </source>
</evidence>
<feature type="repeat" description="Solcar" evidence="5">
    <location>
        <begin position="177"/>
        <end position="257"/>
    </location>
</feature>
<evidence type="ECO:0000256" key="6">
    <source>
        <dbReference type="RuleBase" id="RU000488"/>
    </source>
</evidence>
<dbReference type="OrthoDB" id="409948at2759"/>
<protein>
    <recommendedName>
        <fullName evidence="11">Carrier protein</fullName>
    </recommendedName>
</protein>
<feature type="transmembrane region" description="Helical" evidence="8">
    <location>
        <begin position="49"/>
        <end position="67"/>
    </location>
</feature>
<dbReference type="InParanoid" id="G4TBI2"/>
<evidence type="ECO:0000256" key="8">
    <source>
        <dbReference type="SAM" id="Phobius"/>
    </source>
</evidence>